<dbReference type="PANTHER" id="PTHR23419:SF8">
    <property type="entry name" value="FI09726P"/>
    <property type="match status" value="1"/>
</dbReference>
<evidence type="ECO:0000313" key="2">
    <source>
        <dbReference type="EMBL" id="QDV27269.1"/>
    </source>
</evidence>
<dbReference type="OrthoDB" id="37622at2"/>
<keyword evidence="3" id="KW-1185">Reference proteome</keyword>
<dbReference type="Gene3D" id="3.30.70.120">
    <property type="match status" value="1"/>
</dbReference>
<dbReference type="PANTHER" id="PTHR23419">
    <property type="entry name" value="DIVALENT CATION TOLERANCE CUTA-RELATED"/>
    <property type="match status" value="1"/>
</dbReference>
<dbReference type="AlphaFoldDB" id="A0A518GF99"/>
<accession>A0A518GF99</accession>
<gene>
    <name evidence="2" type="primary">cutA</name>
    <name evidence="2" type="ORF">Q31a_56570</name>
</gene>
<proteinExistence type="inferred from homology"/>
<dbReference type="InterPro" id="IPR004323">
    <property type="entry name" value="Ion_tolerance_CutA"/>
</dbReference>
<dbReference type="EMBL" id="CP036298">
    <property type="protein sequence ID" value="QDV27269.1"/>
    <property type="molecule type" value="Genomic_DNA"/>
</dbReference>
<dbReference type="GO" id="GO:0010038">
    <property type="term" value="P:response to metal ion"/>
    <property type="evidence" value="ECO:0007669"/>
    <property type="project" value="InterPro"/>
</dbReference>
<dbReference type="InterPro" id="IPR011322">
    <property type="entry name" value="N-reg_PII-like_a/b"/>
</dbReference>
<protein>
    <submittedName>
        <fullName evidence="2">Divalent-cation tolerance protein CutA</fullName>
    </submittedName>
</protein>
<evidence type="ECO:0000256" key="1">
    <source>
        <dbReference type="ARBA" id="ARBA00010169"/>
    </source>
</evidence>
<dbReference type="RefSeq" id="WP_145084417.1">
    <property type="nucleotide sequence ID" value="NZ_CP036298.1"/>
</dbReference>
<dbReference type="Proteomes" id="UP000318017">
    <property type="component" value="Chromosome"/>
</dbReference>
<dbReference type="Pfam" id="PF03091">
    <property type="entry name" value="CutA1"/>
    <property type="match status" value="1"/>
</dbReference>
<dbReference type="KEGG" id="ahel:Q31a_56570"/>
<organism evidence="2 3">
    <name type="scientific">Aureliella helgolandensis</name>
    <dbReference type="NCBI Taxonomy" id="2527968"/>
    <lineage>
        <taxon>Bacteria</taxon>
        <taxon>Pseudomonadati</taxon>
        <taxon>Planctomycetota</taxon>
        <taxon>Planctomycetia</taxon>
        <taxon>Pirellulales</taxon>
        <taxon>Pirellulaceae</taxon>
        <taxon>Aureliella</taxon>
    </lineage>
</organism>
<dbReference type="SUPFAM" id="SSF54913">
    <property type="entry name" value="GlnB-like"/>
    <property type="match status" value="1"/>
</dbReference>
<sequence length="106" mass="11826">MTQIVELSTTTETFEQAQMLARLMVESQLAACVQITGPIQSVYRWQGAVCEATEFRCVAKSTQSCIERLMALVDEKHPYDVPELLVVEVVGCSPAYAQWIVEQLGE</sequence>
<reference evidence="2 3" key="1">
    <citation type="submission" date="2019-02" db="EMBL/GenBank/DDBJ databases">
        <title>Deep-cultivation of Planctomycetes and their phenomic and genomic characterization uncovers novel biology.</title>
        <authorList>
            <person name="Wiegand S."/>
            <person name="Jogler M."/>
            <person name="Boedeker C."/>
            <person name="Pinto D."/>
            <person name="Vollmers J."/>
            <person name="Rivas-Marin E."/>
            <person name="Kohn T."/>
            <person name="Peeters S.H."/>
            <person name="Heuer A."/>
            <person name="Rast P."/>
            <person name="Oberbeckmann S."/>
            <person name="Bunk B."/>
            <person name="Jeske O."/>
            <person name="Meyerdierks A."/>
            <person name="Storesund J.E."/>
            <person name="Kallscheuer N."/>
            <person name="Luecker S."/>
            <person name="Lage O.M."/>
            <person name="Pohl T."/>
            <person name="Merkel B.J."/>
            <person name="Hornburger P."/>
            <person name="Mueller R.-W."/>
            <person name="Bruemmer F."/>
            <person name="Labrenz M."/>
            <person name="Spormann A.M."/>
            <person name="Op den Camp H."/>
            <person name="Overmann J."/>
            <person name="Amann R."/>
            <person name="Jetten M.S.M."/>
            <person name="Mascher T."/>
            <person name="Medema M.H."/>
            <person name="Devos D.P."/>
            <person name="Kaster A.-K."/>
            <person name="Ovreas L."/>
            <person name="Rohde M."/>
            <person name="Galperin M.Y."/>
            <person name="Jogler C."/>
        </authorList>
    </citation>
    <scope>NUCLEOTIDE SEQUENCE [LARGE SCALE GENOMIC DNA]</scope>
    <source>
        <strain evidence="2 3">Q31a</strain>
    </source>
</reference>
<dbReference type="InterPro" id="IPR015867">
    <property type="entry name" value="N-reg_PII/ATP_PRibTrfase_C"/>
</dbReference>
<dbReference type="GO" id="GO:0005507">
    <property type="term" value="F:copper ion binding"/>
    <property type="evidence" value="ECO:0007669"/>
    <property type="project" value="TreeGrafter"/>
</dbReference>
<evidence type="ECO:0000313" key="3">
    <source>
        <dbReference type="Proteomes" id="UP000318017"/>
    </source>
</evidence>
<comment type="similarity">
    <text evidence="1">Belongs to the CutA family.</text>
</comment>
<name>A0A518GF99_9BACT</name>